<evidence type="ECO:0000313" key="2">
    <source>
        <dbReference type="EMBL" id="MBO1267299.1"/>
    </source>
</evidence>
<comment type="caution">
    <text evidence="2">The sequence shown here is derived from an EMBL/GenBank/DDBJ whole genome shotgun (WGS) entry which is preliminary data.</text>
</comment>
<proteinExistence type="predicted"/>
<dbReference type="InterPro" id="IPR036291">
    <property type="entry name" value="NAD(P)-bd_dom_sf"/>
</dbReference>
<reference evidence="2" key="1">
    <citation type="submission" date="2021-03" db="EMBL/GenBank/DDBJ databases">
        <title>A new species, PO-11, isolated from a karst cave deposit.</title>
        <authorList>
            <person name="Zhaoxiaoyong W."/>
        </authorList>
    </citation>
    <scope>NUCLEOTIDE SEQUENCE</scope>
    <source>
        <strain evidence="2">PO-11</strain>
    </source>
</reference>
<dbReference type="AlphaFoldDB" id="A0A939KJ38"/>
<dbReference type="Proteomes" id="UP000664164">
    <property type="component" value="Unassembled WGS sequence"/>
</dbReference>
<dbReference type="Gene3D" id="3.40.50.720">
    <property type="entry name" value="NAD(P)-binding Rossmann-like Domain"/>
    <property type="match status" value="1"/>
</dbReference>
<organism evidence="2 3">
    <name type="scientific">Arthrobacter cavernae</name>
    <dbReference type="NCBI Taxonomy" id="2817681"/>
    <lineage>
        <taxon>Bacteria</taxon>
        <taxon>Bacillati</taxon>
        <taxon>Actinomycetota</taxon>
        <taxon>Actinomycetes</taxon>
        <taxon>Micrococcales</taxon>
        <taxon>Micrococcaceae</taxon>
        <taxon>Arthrobacter</taxon>
    </lineage>
</organism>
<gene>
    <name evidence="2" type="ORF">J1902_04765</name>
</gene>
<dbReference type="RefSeq" id="WP_207615095.1">
    <property type="nucleotide sequence ID" value="NZ_JAFNLL010000007.1"/>
</dbReference>
<sequence length="86" mass="8450">MQLEGKAALVTGGGQGIGRGIVGRFLAEGARVAVVQRCPLDAELEGIPPSSGRQLNGLAASTSLSTTPAPCSSAALPKSSPMSGTS</sequence>
<keyword evidence="3" id="KW-1185">Reference proteome</keyword>
<feature type="compositionally biased region" description="Polar residues" evidence="1">
    <location>
        <begin position="51"/>
        <end position="70"/>
    </location>
</feature>
<dbReference type="SUPFAM" id="SSF51735">
    <property type="entry name" value="NAD(P)-binding Rossmann-fold domains"/>
    <property type="match status" value="1"/>
</dbReference>
<dbReference type="InterPro" id="IPR002347">
    <property type="entry name" value="SDR_fam"/>
</dbReference>
<dbReference type="Pfam" id="PF00106">
    <property type="entry name" value="adh_short"/>
    <property type="match status" value="1"/>
</dbReference>
<name>A0A939KJ38_9MICC</name>
<evidence type="ECO:0000256" key="1">
    <source>
        <dbReference type="SAM" id="MobiDB-lite"/>
    </source>
</evidence>
<protein>
    <submittedName>
        <fullName evidence="2">SDR family NAD(P)-dependent oxidoreductase</fullName>
    </submittedName>
</protein>
<accession>A0A939KJ38</accession>
<evidence type="ECO:0000313" key="3">
    <source>
        <dbReference type="Proteomes" id="UP000664164"/>
    </source>
</evidence>
<feature type="region of interest" description="Disordered" evidence="1">
    <location>
        <begin position="45"/>
        <end position="86"/>
    </location>
</feature>
<dbReference type="EMBL" id="JAFNLL010000007">
    <property type="protein sequence ID" value="MBO1267299.1"/>
    <property type="molecule type" value="Genomic_DNA"/>
</dbReference>